<organism evidence="8 9">
    <name type="scientific">Methylobacillus rhizosphaerae</name>
    <dbReference type="NCBI Taxonomy" id="551994"/>
    <lineage>
        <taxon>Bacteria</taxon>
        <taxon>Pseudomonadati</taxon>
        <taxon>Pseudomonadota</taxon>
        <taxon>Betaproteobacteria</taxon>
        <taxon>Nitrosomonadales</taxon>
        <taxon>Methylophilaceae</taxon>
        <taxon>Methylobacillus</taxon>
    </lineage>
</organism>
<keyword evidence="9" id="KW-1185">Reference proteome</keyword>
<dbReference type="SUPFAM" id="SSF69593">
    <property type="entry name" value="Glycerol-3-phosphate (1)-acyltransferase"/>
    <property type="match status" value="1"/>
</dbReference>
<keyword evidence="5 8" id="KW-0012">Acyltransferase</keyword>
<feature type="transmembrane region" description="Helical" evidence="6">
    <location>
        <begin position="33"/>
        <end position="52"/>
    </location>
</feature>
<dbReference type="GO" id="GO:0003841">
    <property type="term" value="F:1-acylglycerol-3-phosphate O-acyltransferase activity"/>
    <property type="evidence" value="ECO:0007669"/>
    <property type="project" value="TreeGrafter"/>
</dbReference>
<evidence type="ECO:0000259" key="7">
    <source>
        <dbReference type="SMART" id="SM00563"/>
    </source>
</evidence>
<proteinExistence type="predicted"/>
<keyword evidence="6" id="KW-0472">Membrane</keyword>
<evidence type="ECO:0000256" key="2">
    <source>
        <dbReference type="ARBA" id="ARBA00022516"/>
    </source>
</evidence>
<evidence type="ECO:0000256" key="3">
    <source>
        <dbReference type="ARBA" id="ARBA00022679"/>
    </source>
</evidence>
<name>A0A238ZYZ3_9PROT</name>
<dbReference type="EMBL" id="FZOA01000006">
    <property type="protein sequence ID" value="SNR88605.1"/>
    <property type="molecule type" value="Genomic_DNA"/>
</dbReference>
<keyword evidence="4" id="KW-0443">Lipid metabolism</keyword>
<dbReference type="PANTHER" id="PTHR10434">
    <property type="entry name" value="1-ACYL-SN-GLYCEROL-3-PHOSPHATE ACYLTRANSFERASE"/>
    <property type="match status" value="1"/>
</dbReference>
<sequence>MQLIFSSKIPAANHHLPDQRTSIPRQLFRLTRLGLHIIYGVAVAATILPYLNPIRRDRTIRRWSRQFLTILNIRVVTKGAVPNDAVHSTMFVANHISWLDIHALNSIHPVRFIAKSDIRSWPVIGWLVAQANTLFIDREKKQDASRMVTAVADGLRAGDCLCYFPEGTTTDGTELRPFKGSLMQAVVDTGTVIQPFSIRYPRSDGSVNTAMAYHGETTIWQSLRMILMQPHPVVELDFSVPISSAGHERRGLCLMARQVIAKQLNLD</sequence>
<keyword evidence="6" id="KW-0812">Transmembrane</keyword>
<gene>
    <name evidence="8" type="ORF">SAMN05192560_1582</name>
</gene>
<evidence type="ECO:0000256" key="1">
    <source>
        <dbReference type="ARBA" id="ARBA00005189"/>
    </source>
</evidence>
<dbReference type="SMART" id="SM00563">
    <property type="entry name" value="PlsC"/>
    <property type="match status" value="1"/>
</dbReference>
<evidence type="ECO:0000256" key="6">
    <source>
        <dbReference type="SAM" id="Phobius"/>
    </source>
</evidence>
<keyword evidence="3 8" id="KW-0808">Transferase</keyword>
<keyword evidence="6" id="KW-1133">Transmembrane helix</keyword>
<dbReference type="GO" id="GO:0006654">
    <property type="term" value="P:phosphatidic acid biosynthetic process"/>
    <property type="evidence" value="ECO:0007669"/>
    <property type="project" value="TreeGrafter"/>
</dbReference>
<evidence type="ECO:0000256" key="5">
    <source>
        <dbReference type="ARBA" id="ARBA00023315"/>
    </source>
</evidence>
<evidence type="ECO:0000256" key="4">
    <source>
        <dbReference type="ARBA" id="ARBA00023098"/>
    </source>
</evidence>
<dbReference type="Pfam" id="PF01553">
    <property type="entry name" value="Acyltransferase"/>
    <property type="match status" value="1"/>
</dbReference>
<dbReference type="AlphaFoldDB" id="A0A238ZYZ3"/>
<dbReference type="InterPro" id="IPR002123">
    <property type="entry name" value="Plipid/glycerol_acylTrfase"/>
</dbReference>
<evidence type="ECO:0000313" key="9">
    <source>
        <dbReference type="Proteomes" id="UP000198305"/>
    </source>
</evidence>
<protein>
    <submittedName>
        <fullName evidence="8">Lyso-ornithine lipid acyltransferase</fullName>
    </submittedName>
</protein>
<accession>A0A238ZYZ3</accession>
<reference evidence="9" key="1">
    <citation type="submission" date="2017-06" db="EMBL/GenBank/DDBJ databases">
        <authorList>
            <person name="Varghese N."/>
            <person name="Submissions S."/>
        </authorList>
    </citation>
    <scope>NUCLEOTIDE SEQUENCE [LARGE SCALE GENOMIC DNA]</scope>
    <source>
        <strain evidence="9">Ca-68</strain>
    </source>
</reference>
<dbReference type="PANTHER" id="PTHR10434:SF64">
    <property type="entry name" value="1-ACYL-SN-GLYCEROL-3-PHOSPHATE ACYLTRANSFERASE-RELATED"/>
    <property type="match status" value="1"/>
</dbReference>
<evidence type="ECO:0000313" key="8">
    <source>
        <dbReference type="EMBL" id="SNR88605.1"/>
    </source>
</evidence>
<dbReference type="CDD" id="cd07989">
    <property type="entry name" value="LPLAT_AGPAT-like"/>
    <property type="match status" value="1"/>
</dbReference>
<keyword evidence="2" id="KW-0444">Lipid biosynthesis</keyword>
<feature type="domain" description="Phospholipid/glycerol acyltransferase" evidence="7">
    <location>
        <begin position="89"/>
        <end position="201"/>
    </location>
</feature>
<dbReference type="Proteomes" id="UP000198305">
    <property type="component" value="Unassembled WGS sequence"/>
</dbReference>
<comment type="pathway">
    <text evidence="1">Lipid metabolism.</text>
</comment>